<dbReference type="Pfam" id="PF00535">
    <property type="entry name" value="Glycos_transf_2"/>
    <property type="match status" value="1"/>
</dbReference>
<evidence type="ECO:0000259" key="4">
    <source>
        <dbReference type="Pfam" id="PF00535"/>
    </source>
</evidence>
<keyword evidence="6" id="KW-1185">Reference proteome</keyword>
<evidence type="ECO:0000313" key="6">
    <source>
        <dbReference type="Proteomes" id="UP001143543"/>
    </source>
</evidence>
<dbReference type="EMBL" id="BRVO01000001">
    <property type="protein sequence ID" value="GLB48795.1"/>
    <property type="molecule type" value="Genomic_DNA"/>
</dbReference>
<name>A0ABQ5MHA5_9FLAO</name>
<accession>A0ABQ5MHA5</accession>
<gene>
    <name evidence="5" type="ORF">Y10_11630</name>
</gene>
<organism evidence="5 6">
    <name type="scientific">Neptunitalea lumnitzerae</name>
    <dbReference type="NCBI Taxonomy" id="2965509"/>
    <lineage>
        <taxon>Bacteria</taxon>
        <taxon>Pseudomonadati</taxon>
        <taxon>Bacteroidota</taxon>
        <taxon>Flavobacteriia</taxon>
        <taxon>Flavobacteriales</taxon>
        <taxon>Flavobacteriaceae</taxon>
        <taxon>Neptunitalea</taxon>
    </lineage>
</organism>
<dbReference type="InterPro" id="IPR029044">
    <property type="entry name" value="Nucleotide-diphossugar_trans"/>
</dbReference>
<comment type="similarity">
    <text evidence="1">Belongs to the glycosyltransferase 2 family.</text>
</comment>
<comment type="caution">
    <text evidence="5">The sequence shown here is derived from an EMBL/GenBank/DDBJ whole genome shotgun (WGS) entry which is preliminary data.</text>
</comment>
<dbReference type="Gene3D" id="3.90.550.10">
    <property type="entry name" value="Spore Coat Polysaccharide Biosynthesis Protein SpsA, Chain A"/>
    <property type="match status" value="1"/>
</dbReference>
<dbReference type="RefSeq" id="WP_281764426.1">
    <property type="nucleotide sequence ID" value="NZ_BRVO01000001.1"/>
</dbReference>
<protein>
    <submittedName>
        <fullName evidence="5">Glycosyl transferase family 2</fullName>
    </submittedName>
</protein>
<sequence>MRILIIIPAHNEAEYLQKTLLSLQQQTLSAKKIIVVNDNSSDGTENIIDDFVERNTYFKKINLKSKDAHMPGTKVINAFYAGLAGEDLTQYDVVCKFDADIIFPENYLEQIADAYQKNKKLGMCSGLCYIKNSYEEWVYETIADKKHVRGPIKSYTVECFKKIGGLKKSIGWDTVDELLAQYNGYQIKTIASLHVKHLRPTGGSYNKKAIKMQGEAMYKMRYGFILTCIASLKMALQKRSIRAFLNNISGFLEHYKKKTPFMVTPQEGAFIRKYRYQGILKKILPF</sequence>
<keyword evidence="2" id="KW-0328">Glycosyltransferase</keyword>
<dbReference type="SUPFAM" id="SSF53448">
    <property type="entry name" value="Nucleotide-diphospho-sugar transferases"/>
    <property type="match status" value="1"/>
</dbReference>
<dbReference type="PANTHER" id="PTHR43630">
    <property type="entry name" value="POLY-BETA-1,6-N-ACETYL-D-GLUCOSAMINE SYNTHASE"/>
    <property type="match status" value="1"/>
</dbReference>
<evidence type="ECO:0000256" key="3">
    <source>
        <dbReference type="ARBA" id="ARBA00022679"/>
    </source>
</evidence>
<dbReference type="Proteomes" id="UP001143543">
    <property type="component" value="Unassembled WGS sequence"/>
</dbReference>
<feature type="domain" description="Glycosyltransferase 2-like" evidence="4">
    <location>
        <begin position="5"/>
        <end position="140"/>
    </location>
</feature>
<keyword evidence="3 5" id="KW-0808">Transferase</keyword>
<proteinExistence type="inferred from homology"/>
<dbReference type="CDD" id="cd00761">
    <property type="entry name" value="Glyco_tranf_GTA_type"/>
    <property type="match status" value="1"/>
</dbReference>
<dbReference type="PANTHER" id="PTHR43630:SF1">
    <property type="entry name" value="POLY-BETA-1,6-N-ACETYL-D-GLUCOSAMINE SYNTHASE"/>
    <property type="match status" value="1"/>
</dbReference>
<dbReference type="InterPro" id="IPR001173">
    <property type="entry name" value="Glyco_trans_2-like"/>
</dbReference>
<evidence type="ECO:0000313" key="5">
    <source>
        <dbReference type="EMBL" id="GLB48795.1"/>
    </source>
</evidence>
<dbReference type="GO" id="GO:0016740">
    <property type="term" value="F:transferase activity"/>
    <property type="evidence" value="ECO:0007669"/>
    <property type="project" value="UniProtKB-KW"/>
</dbReference>
<evidence type="ECO:0000256" key="1">
    <source>
        <dbReference type="ARBA" id="ARBA00006739"/>
    </source>
</evidence>
<reference evidence="5" key="1">
    <citation type="submission" date="2022-07" db="EMBL/GenBank/DDBJ databases">
        <title>Taxonomy of Novel Oxalotrophic and Methylotrophic Bacteria.</title>
        <authorList>
            <person name="Sahin N."/>
            <person name="Tani A."/>
        </authorList>
    </citation>
    <scope>NUCLEOTIDE SEQUENCE</scope>
    <source>
        <strain evidence="5">Y10</strain>
    </source>
</reference>
<evidence type="ECO:0000256" key="2">
    <source>
        <dbReference type="ARBA" id="ARBA00022676"/>
    </source>
</evidence>